<organism evidence="6 7">
    <name type="scientific">Photobacterium gaetbulicola Gung47</name>
    <dbReference type="NCBI Taxonomy" id="658445"/>
    <lineage>
        <taxon>Bacteria</taxon>
        <taxon>Pseudomonadati</taxon>
        <taxon>Pseudomonadota</taxon>
        <taxon>Gammaproteobacteria</taxon>
        <taxon>Vibrionales</taxon>
        <taxon>Vibrionaceae</taxon>
        <taxon>Photobacterium</taxon>
    </lineage>
</organism>
<name>A0A0C5WJK2_9GAMM</name>
<dbReference type="SUPFAM" id="SSF46785">
    <property type="entry name" value="Winged helix' DNA-binding domain"/>
    <property type="match status" value="1"/>
</dbReference>
<evidence type="ECO:0000259" key="5">
    <source>
        <dbReference type="PROSITE" id="PS50931"/>
    </source>
</evidence>
<dbReference type="STRING" id="658445.H744_1c1369"/>
<gene>
    <name evidence="6" type="ORF">H744_1c1369</name>
</gene>
<dbReference type="KEGG" id="pgb:H744_1c1369"/>
<dbReference type="HOGENOM" id="CLU_039613_16_2_6"/>
<dbReference type="InterPro" id="IPR058163">
    <property type="entry name" value="LysR-type_TF_proteobact-type"/>
</dbReference>
<evidence type="ECO:0000256" key="4">
    <source>
        <dbReference type="ARBA" id="ARBA00023163"/>
    </source>
</evidence>
<keyword evidence="4" id="KW-0804">Transcription</keyword>
<dbReference type="AlphaFoldDB" id="A0A0C5WJK2"/>
<dbReference type="CDD" id="cd08422">
    <property type="entry name" value="PBP2_CrgA_like"/>
    <property type="match status" value="1"/>
</dbReference>
<dbReference type="PANTHER" id="PTHR30537">
    <property type="entry name" value="HTH-TYPE TRANSCRIPTIONAL REGULATOR"/>
    <property type="match status" value="1"/>
</dbReference>
<dbReference type="PANTHER" id="PTHR30537:SF5">
    <property type="entry name" value="HTH-TYPE TRANSCRIPTIONAL ACTIVATOR TTDR-RELATED"/>
    <property type="match status" value="1"/>
</dbReference>
<comment type="similarity">
    <text evidence="1">Belongs to the LysR transcriptional regulatory family.</text>
</comment>
<evidence type="ECO:0000313" key="6">
    <source>
        <dbReference type="EMBL" id="AJR06392.1"/>
    </source>
</evidence>
<dbReference type="PROSITE" id="PS50931">
    <property type="entry name" value="HTH_LYSR"/>
    <property type="match status" value="1"/>
</dbReference>
<dbReference type="InterPro" id="IPR036390">
    <property type="entry name" value="WH_DNA-bd_sf"/>
</dbReference>
<dbReference type="InterPro" id="IPR000847">
    <property type="entry name" value="LysR_HTH_N"/>
</dbReference>
<dbReference type="Gene3D" id="3.40.190.290">
    <property type="match status" value="1"/>
</dbReference>
<dbReference type="Proteomes" id="UP000032303">
    <property type="component" value="Chromosome 1"/>
</dbReference>
<sequence>MLLDRLTSIEIFVRAVELGSFAAVAEERGISAQMVGKHVRGLEASIGAKLLAKSTRFQSLTAVGDQYYRRCLVVLGELKAAQEDIYRNMSEPSGSLKIAAGVNFGIKALAPMLAQFQQQYPQLDIDLTLDNSPPDMKKEGYDIIFREQLVGYEYLVATKLRSYKMIACASPAYLQRFGTPTHPDELERHQCLLSNLPQAPHKWRFYDGQKVSTPKVSSQFTMNSGQAMMAAALEGAGITLQPMFQVSDALSEGALMPILQDYTLPEVELYMMYRPSLRNTARLTALQGFIRQAFAQDSLHNDGGRGFK</sequence>
<dbReference type="InterPro" id="IPR005119">
    <property type="entry name" value="LysR_subst-bd"/>
</dbReference>
<dbReference type="EMBL" id="CP005973">
    <property type="protein sequence ID" value="AJR06392.1"/>
    <property type="molecule type" value="Genomic_DNA"/>
</dbReference>
<proteinExistence type="inferred from homology"/>
<accession>A0A0C5WJK2</accession>
<dbReference type="Pfam" id="PF00126">
    <property type="entry name" value="HTH_1"/>
    <property type="match status" value="1"/>
</dbReference>
<dbReference type="SUPFAM" id="SSF53850">
    <property type="entry name" value="Periplasmic binding protein-like II"/>
    <property type="match status" value="1"/>
</dbReference>
<dbReference type="InterPro" id="IPR036388">
    <property type="entry name" value="WH-like_DNA-bd_sf"/>
</dbReference>
<reference evidence="6 7" key="1">
    <citation type="submission" date="2013-05" db="EMBL/GenBank/DDBJ databases">
        <title>Complete genome sequence of the lipase-producing bacterium Photobacterium gaetbulicola Gung47.</title>
        <authorList>
            <person name="Kim Y.-O."/>
        </authorList>
    </citation>
    <scope>NUCLEOTIDE SEQUENCE [LARGE SCALE GENOMIC DNA]</scope>
    <source>
        <strain evidence="6 7">Gung47</strain>
    </source>
</reference>
<evidence type="ECO:0000256" key="2">
    <source>
        <dbReference type="ARBA" id="ARBA00023015"/>
    </source>
</evidence>
<dbReference type="Pfam" id="PF03466">
    <property type="entry name" value="LysR_substrate"/>
    <property type="match status" value="1"/>
</dbReference>
<dbReference type="PATRIC" id="fig|658445.3.peg.1486"/>
<dbReference type="GO" id="GO:0003700">
    <property type="term" value="F:DNA-binding transcription factor activity"/>
    <property type="evidence" value="ECO:0007669"/>
    <property type="project" value="InterPro"/>
</dbReference>
<evidence type="ECO:0000256" key="3">
    <source>
        <dbReference type="ARBA" id="ARBA00023125"/>
    </source>
</evidence>
<evidence type="ECO:0000256" key="1">
    <source>
        <dbReference type="ARBA" id="ARBA00009437"/>
    </source>
</evidence>
<dbReference type="GO" id="GO:0003677">
    <property type="term" value="F:DNA binding"/>
    <property type="evidence" value="ECO:0007669"/>
    <property type="project" value="UniProtKB-KW"/>
</dbReference>
<keyword evidence="3" id="KW-0238">DNA-binding</keyword>
<keyword evidence="7" id="KW-1185">Reference proteome</keyword>
<evidence type="ECO:0000313" key="7">
    <source>
        <dbReference type="Proteomes" id="UP000032303"/>
    </source>
</evidence>
<keyword evidence="2" id="KW-0805">Transcription regulation</keyword>
<feature type="domain" description="HTH lysR-type" evidence="5">
    <location>
        <begin position="1"/>
        <end position="61"/>
    </location>
</feature>
<dbReference type="Gene3D" id="1.10.10.10">
    <property type="entry name" value="Winged helix-like DNA-binding domain superfamily/Winged helix DNA-binding domain"/>
    <property type="match status" value="1"/>
</dbReference>
<protein>
    <submittedName>
        <fullName evidence="6">Putative LysR family transcriptional regulator</fullName>
    </submittedName>
</protein>